<dbReference type="Gene3D" id="2.30.110.10">
    <property type="entry name" value="Electron Transport, Fmn-binding Protein, Chain A"/>
    <property type="match status" value="1"/>
</dbReference>
<gene>
    <name evidence="2" type="ORF">DKG77_16215</name>
</gene>
<name>A0A316KWY9_9FLAO</name>
<dbReference type="Pfam" id="PF01243">
    <property type="entry name" value="PNPOx_N"/>
    <property type="match status" value="1"/>
</dbReference>
<sequence>MGRKLDKLTPALIDFIKSQKLFFVATAMEKGTINLSPKGLDSLRVLDENRVVWLNLTGSGNETSTHLLNKDRITMMFCAFDGDPIILRLYGSAQAYRSNTEFWKEHIGLFPKIAGSRQLVDVKIDLVQISCGMGVPIMEHKHQRESLVDWAENQGEEGLKKYWAKKNTVSLDGYPTDISE</sequence>
<evidence type="ECO:0000313" key="2">
    <source>
        <dbReference type="EMBL" id="PWL37315.1"/>
    </source>
</evidence>
<evidence type="ECO:0000259" key="1">
    <source>
        <dbReference type="Pfam" id="PF01243"/>
    </source>
</evidence>
<evidence type="ECO:0000313" key="3">
    <source>
        <dbReference type="Proteomes" id="UP000245762"/>
    </source>
</evidence>
<dbReference type="Proteomes" id="UP000245762">
    <property type="component" value="Unassembled WGS sequence"/>
</dbReference>
<accession>A0A316KWY9</accession>
<dbReference type="InterPro" id="IPR011576">
    <property type="entry name" value="Pyridox_Oxase_N"/>
</dbReference>
<dbReference type="EMBL" id="QGEG01000006">
    <property type="protein sequence ID" value="PWL37315.1"/>
    <property type="molecule type" value="Genomic_DNA"/>
</dbReference>
<comment type="caution">
    <text evidence="2">The sequence shown here is derived from an EMBL/GenBank/DDBJ whole genome shotgun (WGS) entry which is preliminary data.</text>
</comment>
<dbReference type="OrthoDB" id="115989at2"/>
<feature type="domain" description="Pyridoxamine 5'-phosphate oxidase N-terminal" evidence="1">
    <location>
        <begin position="8"/>
        <end position="129"/>
    </location>
</feature>
<dbReference type="InterPro" id="IPR012349">
    <property type="entry name" value="Split_barrel_FMN-bd"/>
</dbReference>
<dbReference type="AlphaFoldDB" id="A0A316KWY9"/>
<dbReference type="PANTHER" id="PTHR39336:SF1">
    <property type="entry name" value="PYRIDOXAMINE PHOSPHATE OXIDASE FAMILY PROTEIN (AFU_ORTHOLOGUE AFUA_6G11440)"/>
    <property type="match status" value="1"/>
</dbReference>
<proteinExistence type="predicted"/>
<reference evidence="2 3" key="1">
    <citation type="submission" date="2018-05" db="EMBL/GenBank/DDBJ databases">
        <title>Complete genome sequence of Flagellimonas aquimarina ECD12 isolated from seaweed Ecklonia cava.</title>
        <authorList>
            <person name="Choi S."/>
            <person name="Seong C."/>
        </authorList>
    </citation>
    <scope>NUCLEOTIDE SEQUENCE [LARGE SCALE GENOMIC DNA]</scope>
    <source>
        <strain evidence="2 3">ECD12</strain>
    </source>
</reference>
<protein>
    <submittedName>
        <fullName evidence="2">Pyridoxamine 5'-phosphate oxidase</fullName>
    </submittedName>
</protein>
<dbReference type="PANTHER" id="PTHR39336">
    <property type="entry name" value="PYRIDOXAMINE PHOSPHATE OXIDASE FAMILY PROTEIN (AFU_ORTHOLOGUE AFUA_6G11440)"/>
    <property type="match status" value="1"/>
</dbReference>
<dbReference type="RefSeq" id="WP_109665517.1">
    <property type="nucleotide sequence ID" value="NZ_QGEG01000006.1"/>
</dbReference>
<organism evidence="2 3">
    <name type="scientific">Flagellimonas aquimarina</name>
    <dbReference type="NCBI Taxonomy" id="2201895"/>
    <lineage>
        <taxon>Bacteria</taxon>
        <taxon>Pseudomonadati</taxon>
        <taxon>Bacteroidota</taxon>
        <taxon>Flavobacteriia</taxon>
        <taxon>Flavobacteriales</taxon>
        <taxon>Flavobacteriaceae</taxon>
        <taxon>Flagellimonas</taxon>
    </lineage>
</organism>
<keyword evidence="3" id="KW-1185">Reference proteome</keyword>
<dbReference type="SUPFAM" id="SSF50475">
    <property type="entry name" value="FMN-binding split barrel"/>
    <property type="match status" value="1"/>
</dbReference>